<dbReference type="Proteomes" id="UP001596072">
    <property type="component" value="Unassembled WGS sequence"/>
</dbReference>
<sequence>MAGLYYEDFEIGKEYVHDWTRTVTETDTILYCGLTMNPAPIHLDQHYMEGTIHGQRLVPSLWTAGVIGGMIVNDLTLGTTLGNLGYTKFDFPRPVFHGDTLRAETTILDKRESKSREDSGIVYFEHRGINQRGEVVHIAHRAGLMLKRAFANREVVSS</sequence>
<organism evidence="3 4">
    <name type="scientific">Nocardioides vastitatis</name>
    <dbReference type="NCBI Taxonomy" id="2568655"/>
    <lineage>
        <taxon>Bacteria</taxon>
        <taxon>Bacillati</taxon>
        <taxon>Actinomycetota</taxon>
        <taxon>Actinomycetes</taxon>
        <taxon>Propionibacteriales</taxon>
        <taxon>Nocardioidaceae</taxon>
        <taxon>Nocardioides</taxon>
    </lineage>
</organism>
<comment type="caution">
    <text evidence="3">The sequence shown here is derived from an EMBL/GenBank/DDBJ whole genome shotgun (WGS) entry which is preliminary data.</text>
</comment>
<dbReference type="RefSeq" id="WP_136435368.1">
    <property type="nucleotide sequence ID" value="NZ_JBHSNS010000013.1"/>
</dbReference>
<keyword evidence="4" id="KW-1185">Reference proteome</keyword>
<accession>A0ABW0ZPJ0</accession>
<dbReference type="EMBL" id="JBHSNS010000013">
    <property type="protein sequence ID" value="MFC5731199.1"/>
    <property type="molecule type" value="Genomic_DNA"/>
</dbReference>
<dbReference type="PANTHER" id="PTHR43664">
    <property type="entry name" value="MONOAMINE OXIDASE-RELATED"/>
    <property type="match status" value="1"/>
</dbReference>
<proteinExistence type="inferred from homology"/>
<dbReference type="Pfam" id="PF01575">
    <property type="entry name" value="MaoC_dehydratas"/>
    <property type="match status" value="1"/>
</dbReference>
<dbReference type="InterPro" id="IPR052342">
    <property type="entry name" value="MCH/BMMD"/>
</dbReference>
<feature type="domain" description="MaoC-like" evidence="2">
    <location>
        <begin position="11"/>
        <end position="120"/>
    </location>
</feature>
<dbReference type="SUPFAM" id="SSF54637">
    <property type="entry name" value="Thioesterase/thiol ester dehydrase-isomerase"/>
    <property type="match status" value="1"/>
</dbReference>
<evidence type="ECO:0000256" key="1">
    <source>
        <dbReference type="ARBA" id="ARBA00005254"/>
    </source>
</evidence>
<dbReference type="InterPro" id="IPR029069">
    <property type="entry name" value="HotDog_dom_sf"/>
</dbReference>
<comment type="similarity">
    <text evidence="1">Belongs to the enoyl-CoA hydratase/isomerase family.</text>
</comment>
<gene>
    <name evidence="3" type="ORF">ACFPQB_19970</name>
</gene>
<evidence type="ECO:0000313" key="3">
    <source>
        <dbReference type="EMBL" id="MFC5731199.1"/>
    </source>
</evidence>
<dbReference type="Gene3D" id="3.10.129.10">
    <property type="entry name" value="Hotdog Thioesterase"/>
    <property type="match status" value="1"/>
</dbReference>
<evidence type="ECO:0000313" key="4">
    <source>
        <dbReference type="Proteomes" id="UP001596072"/>
    </source>
</evidence>
<name>A0ABW0ZPJ0_9ACTN</name>
<evidence type="ECO:0000259" key="2">
    <source>
        <dbReference type="Pfam" id="PF01575"/>
    </source>
</evidence>
<reference evidence="4" key="1">
    <citation type="journal article" date="2019" name="Int. J. Syst. Evol. Microbiol.">
        <title>The Global Catalogue of Microorganisms (GCM) 10K type strain sequencing project: providing services to taxonomists for standard genome sequencing and annotation.</title>
        <authorList>
            <consortium name="The Broad Institute Genomics Platform"/>
            <consortium name="The Broad Institute Genome Sequencing Center for Infectious Disease"/>
            <person name="Wu L."/>
            <person name="Ma J."/>
        </authorList>
    </citation>
    <scope>NUCLEOTIDE SEQUENCE [LARGE SCALE GENOMIC DNA]</scope>
    <source>
        <strain evidence="4">YIM 94188</strain>
    </source>
</reference>
<dbReference type="InterPro" id="IPR002539">
    <property type="entry name" value="MaoC-like_dom"/>
</dbReference>
<protein>
    <submittedName>
        <fullName evidence="3">MaoC family dehydratase</fullName>
    </submittedName>
</protein>
<dbReference type="CDD" id="cd03451">
    <property type="entry name" value="FkbR2"/>
    <property type="match status" value="1"/>
</dbReference>
<dbReference type="PANTHER" id="PTHR43664:SF1">
    <property type="entry name" value="BETA-METHYLMALYL-COA DEHYDRATASE"/>
    <property type="match status" value="1"/>
</dbReference>